<dbReference type="PROSITE" id="PS50217">
    <property type="entry name" value="BZIP"/>
    <property type="match status" value="1"/>
</dbReference>
<comment type="subcellular location">
    <subcellularLocation>
        <location evidence="1">Nucleus</location>
    </subcellularLocation>
</comment>
<dbReference type="SMART" id="SM00338">
    <property type="entry name" value="BRLZ"/>
    <property type="match status" value="1"/>
</dbReference>
<evidence type="ECO:0000313" key="5">
    <source>
        <dbReference type="EMBL" id="EEH07897.1"/>
    </source>
</evidence>
<evidence type="ECO:0000259" key="4">
    <source>
        <dbReference type="PROSITE" id="PS50217"/>
    </source>
</evidence>
<dbReference type="GO" id="GO:0001228">
    <property type="term" value="F:DNA-binding transcription activator activity, RNA polymerase II-specific"/>
    <property type="evidence" value="ECO:0007669"/>
    <property type="project" value="TreeGrafter"/>
</dbReference>
<dbReference type="CDD" id="cd14688">
    <property type="entry name" value="bZIP_YAP"/>
    <property type="match status" value="1"/>
</dbReference>
<gene>
    <name evidence="5" type="ORF">HCBG_03186</name>
</gene>
<dbReference type="PANTHER" id="PTHR40621">
    <property type="entry name" value="TRANSCRIPTION FACTOR KAPC-RELATED"/>
    <property type="match status" value="1"/>
</dbReference>
<dbReference type="AlphaFoldDB" id="C0NJ56"/>
<dbReference type="SUPFAM" id="SSF57959">
    <property type="entry name" value="Leucine zipper domain"/>
    <property type="match status" value="1"/>
</dbReference>
<evidence type="ECO:0000256" key="2">
    <source>
        <dbReference type="ARBA" id="ARBA00023242"/>
    </source>
</evidence>
<dbReference type="GO" id="GO:0090575">
    <property type="term" value="C:RNA polymerase II transcription regulator complex"/>
    <property type="evidence" value="ECO:0007669"/>
    <property type="project" value="TreeGrafter"/>
</dbReference>
<accession>C0NJ56</accession>
<dbReference type="HOGENOM" id="CLU_036934_2_0_1"/>
<dbReference type="InterPro" id="IPR004827">
    <property type="entry name" value="bZIP"/>
</dbReference>
<evidence type="ECO:0000313" key="6">
    <source>
        <dbReference type="Proteomes" id="UP000001631"/>
    </source>
</evidence>
<dbReference type="GO" id="GO:0000976">
    <property type="term" value="F:transcription cis-regulatory region binding"/>
    <property type="evidence" value="ECO:0007669"/>
    <property type="project" value="InterPro"/>
</dbReference>
<proteinExistence type="predicted"/>
<feature type="region of interest" description="Disordered" evidence="3">
    <location>
        <begin position="1"/>
        <end position="42"/>
    </location>
</feature>
<dbReference type="GeneID" id="69036202"/>
<feature type="compositionally biased region" description="Basic and acidic residues" evidence="3">
    <location>
        <begin position="23"/>
        <end position="39"/>
    </location>
</feature>
<dbReference type="VEuPathDB" id="FungiDB:I7I50_06736"/>
<feature type="domain" description="BZIP" evidence="4">
    <location>
        <begin position="96"/>
        <end position="159"/>
    </location>
</feature>
<protein>
    <recommendedName>
        <fullName evidence="4">BZIP domain-containing protein</fullName>
    </recommendedName>
</protein>
<evidence type="ECO:0000256" key="3">
    <source>
        <dbReference type="SAM" id="MobiDB-lite"/>
    </source>
</evidence>
<dbReference type="PANTHER" id="PTHR40621:SF6">
    <property type="entry name" value="AP-1-LIKE TRANSCRIPTION FACTOR YAP1-RELATED"/>
    <property type="match status" value="1"/>
</dbReference>
<keyword evidence="2" id="KW-0539">Nucleus</keyword>
<dbReference type="InterPro" id="IPR046347">
    <property type="entry name" value="bZIP_sf"/>
</dbReference>
<dbReference type="Gene3D" id="1.20.5.170">
    <property type="match status" value="1"/>
</dbReference>
<dbReference type="InterPro" id="IPR050936">
    <property type="entry name" value="AP-1-like"/>
</dbReference>
<dbReference type="RefSeq" id="XP_045288378.1">
    <property type="nucleotide sequence ID" value="XM_045430235.1"/>
</dbReference>
<name>C0NJ56_AJECG</name>
<feature type="region of interest" description="Disordered" evidence="3">
    <location>
        <begin position="80"/>
        <end position="117"/>
    </location>
</feature>
<reference evidence="5" key="1">
    <citation type="submission" date="2009-02" db="EMBL/GenBank/DDBJ databases">
        <title>The Genome Sequence of Ajellomyces capsulatus strain G186AR.</title>
        <authorList>
            <consortium name="The Broad Institute Genome Sequencing Platform"/>
            <person name="Champion M."/>
            <person name="Cuomo C."/>
            <person name="Ma L.-J."/>
            <person name="Henn M.R."/>
            <person name="Sil A."/>
            <person name="Goldman B."/>
            <person name="Young S.K."/>
            <person name="Kodira C.D."/>
            <person name="Zeng Q."/>
            <person name="Koehrsen M."/>
            <person name="Alvarado L."/>
            <person name="Berlin A."/>
            <person name="Borenstein D."/>
            <person name="Chen Z."/>
            <person name="Engels R."/>
            <person name="Freedman E."/>
            <person name="Gellesch M."/>
            <person name="Goldberg J."/>
            <person name="Griggs A."/>
            <person name="Gujja S."/>
            <person name="Heiman D."/>
            <person name="Hepburn T."/>
            <person name="Howarth C."/>
            <person name="Jen D."/>
            <person name="Larson L."/>
            <person name="Lewis B."/>
            <person name="Mehta T."/>
            <person name="Park D."/>
            <person name="Pearson M."/>
            <person name="Roberts A."/>
            <person name="Saif S."/>
            <person name="Shea T."/>
            <person name="Shenoy N."/>
            <person name="Sisk P."/>
            <person name="Stolte C."/>
            <person name="Sykes S."/>
            <person name="Walk T."/>
            <person name="White J."/>
            <person name="Yandava C."/>
            <person name="Klein B."/>
            <person name="McEwen J.G."/>
            <person name="Puccia R."/>
            <person name="Goldman G.H."/>
            <person name="Felipe M.S."/>
            <person name="Nino-Vega G."/>
            <person name="San-Blas G."/>
            <person name="Taylor J."/>
            <person name="Mendoza L."/>
            <person name="Galagan J."/>
            <person name="Nusbaum C."/>
            <person name="Birren B."/>
        </authorList>
    </citation>
    <scope>NUCLEOTIDE SEQUENCE</scope>
    <source>
        <strain evidence="5">G186AR</strain>
    </source>
</reference>
<keyword evidence="6" id="KW-1185">Reference proteome</keyword>
<dbReference type="InParanoid" id="C0NJ56"/>
<feature type="compositionally biased region" description="Polar residues" evidence="3">
    <location>
        <begin position="242"/>
        <end position="257"/>
    </location>
</feature>
<evidence type="ECO:0000256" key="1">
    <source>
        <dbReference type="ARBA" id="ARBA00004123"/>
    </source>
</evidence>
<organism evidence="5 6">
    <name type="scientific">Ajellomyces capsulatus (strain G186AR / H82 / ATCC MYA-2454 / RMSCC 2432)</name>
    <name type="common">Darling's disease fungus</name>
    <name type="synonym">Histoplasma capsulatum</name>
    <dbReference type="NCBI Taxonomy" id="447093"/>
    <lineage>
        <taxon>Eukaryota</taxon>
        <taxon>Fungi</taxon>
        <taxon>Dikarya</taxon>
        <taxon>Ascomycota</taxon>
        <taxon>Pezizomycotina</taxon>
        <taxon>Eurotiomycetes</taxon>
        <taxon>Eurotiomycetidae</taxon>
        <taxon>Onygenales</taxon>
        <taxon>Ajellomycetaceae</taxon>
        <taxon>Histoplasma</taxon>
    </lineage>
</organism>
<sequence>MSHSLQRPAALPRTSSSDTAESLWRKAKEKLHISKKESGDAEVGIGPLLSNCALSSIHVASLELRPRVAAGGCSAMMSDPRLIPKRKEGTAPDTSKSAYARRREQVRRAQRNHRERKEQYIKSLEHQLHRLRDESSSLQSETHQVAEENTILRDIVQEHGLPLPSTSINPSSEDRQPYSKPMATVSVIGSRGFGQRLQVSLGDSPMEPVFPVGFGIPDKPPADKPVLSVINYEKRGGLPSPRESTQLASPGLSQQPMPGSGHPYGLDTTQVGVDFVLFMERCCIYHVHQLHDAEEPNGHAFTALAPLLTQAPTVLDDCTSWQIPASELDRLLELSSALHLDGELTPVEMWMRIKQHPLFHKLNREGLQQLSQALIAGVQCFGFGATFEEQFFASTLEEFFGTMEE</sequence>
<feature type="region of interest" description="Disordered" evidence="3">
    <location>
        <begin position="234"/>
        <end position="260"/>
    </location>
</feature>
<dbReference type="EMBL" id="GG663366">
    <property type="protein sequence ID" value="EEH07897.1"/>
    <property type="molecule type" value="Genomic_DNA"/>
</dbReference>
<dbReference type="Proteomes" id="UP000001631">
    <property type="component" value="Unassembled WGS sequence"/>
</dbReference>